<keyword evidence="4 7" id="KW-0812">Transmembrane</keyword>
<feature type="transmembrane region" description="Helical" evidence="7">
    <location>
        <begin position="399"/>
        <end position="419"/>
    </location>
</feature>
<gene>
    <name evidence="10" type="ORF">BSZ37_01055</name>
</gene>
<evidence type="ECO:0000256" key="2">
    <source>
        <dbReference type="ARBA" id="ARBA00005236"/>
    </source>
</evidence>
<proteinExistence type="inferred from homology"/>
<dbReference type="PANTHER" id="PTHR30489:SF0">
    <property type="entry name" value="LIPOPROTEIN-RELEASING SYSTEM TRANSMEMBRANE PROTEIN LOLE"/>
    <property type="match status" value="1"/>
</dbReference>
<dbReference type="Pfam" id="PF02687">
    <property type="entry name" value="FtsX"/>
    <property type="match status" value="1"/>
</dbReference>
<keyword evidence="5 7" id="KW-1133">Transmembrane helix</keyword>
<organism evidence="10 11">
    <name type="scientific">Rubrivirga marina</name>
    <dbReference type="NCBI Taxonomy" id="1196024"/>
    <lineage>
        <taxon>Bacteria</taxon>
        <taxon>Pseudomonadati</taxon>
        <taxon>Rhodothermota</taxon>
        <taxon>Rhodothermia</taxon>
        <taxon>Rhodothermales</taxon>
        <taxon>Rubricoccaceae</taxon>
        <taxon>Rubrivirga</taxon>
    </lineage>
</organism>
<dbReference type="RefSeq" id="WP_095508764.1">
    <property type="nucleotide sequence ID" value="NZ_MQWD01000001.1"/>
</dbReference>
<name>A0A271IV90_9BACT</name>
<evidence type="ECO:0000313" key="11">
    <source>
        <dbReference type="Proteomes" id="UP000216339"/>
    </source>
</evidence>
<dbReference type="Proteomes" id="UP000216339">
    <property type="component" value="Unassembled WGS sequence"/>
</dbReference>
<comment type="subcellular location">
    <subcellularLocation>
        <location evidence="1">Cell membrane</location>
        <topology evidence="1">Multi-pass membrane protein</topology>
    </subcellularLocation>
</comment>
<dbReference type="GO" id="GO:0098797">
    <property type="term" value="C:plasma membrane protein complex"/>
    <property type="evidence" value="ECO:0007669"/>
    <property type="project" value="TreeGrafter"/>
</dbReference>
<evidence type="ECO:0000256" key="4">
    <source>
        <dbReference type="ARBA" id="ARBA00022692"/>
    </source>
</evidence>
<dbReference type="GO" id="GO:0044874">
    <property type="term" value="P:lipoprotein localization to outer membrane"/>
    <property type="evidence" value="ECO:0007669"/>
    <property type="project" value="TreeGrafter"/>
</dbReference>
<keyword evidence="6 7" id="KW-0472">Membrane</keyword>
<dbReference type="PANTHER" id="PTHR30489">
    <property type="entry name" value="LIPOPROTEIN-RELEASING SYSTEM TRANSMEMBRANE PROTEIN LOLE"/>
    <property type="match status" value="1"/>
</dbReference>
<evidence type="ECO:0000256" key="3">
    <source>
        <dbReference type="ARBA" id="ARBA00022475"/>
    </source>
</evidence>
<protein>
    <submittedName>
        <fullName evidence="10">Permease</fullName>
    </submittedName>
</protein>
<feature type="domain" description="MacB-like periplasmic core" evidence="9">
    <location>
        <begin position="25"/>
        <end position="265"/>
    </location>
</feature>
<evidence type="ECO:0000256" key="7">
    <source>
        <dbReference type="SAM" id="Phobius"/>
    </source>
</evidence>
<dbReference type="InterPro" id="IPR025857">
    <property type="entry name" value="MacB_PCD"/>
</dbReference>
<feature type="domain" description="ABC3 transporter permease C-terminal" evidence="8">
    <location>
        <begin position="300"/>
        <end position="425"/>
    </location>
</feature>
<evidence type="ECO:0000313" key="10">
    <source>
        <dbReference type="EMBL" id="PAP75133.1"/>
    </source>
</evidence>
<feature type="transmembrane region" description="Helical" evidence="7">
    <location>
        <begin position="20"/>
        <end position="46"/>
    </location>
</feature>
<keyword evidence="11" id="KW-1185">Reference proteome</keyword>
<keyword evidence="3" id="KW-1003">Cell membrane</keyword>
<evidence type="ECO:0000259" key="8">
    <source>
        <dbReference type="Pfam" id="PF02687"/>
    </source>
</evidence>
<comment type="caution">
    <text evidence="10">The sequence shown here is derived from an EMBL/GenBank/DDBJ whole genome shotgun (WGS) entry which is preliminary data.</text>
</comment>
<accession>A0A271IV90</accession>
<dbReference type="EMBL" id="MQWD01000001">
    <property type="protein sequence ID" value="PAP75133.1"/>
    <property type="molecule type" value="Genomic_DNA"/>
</dbReference>
<reference evidence="10 11" key="1">
    <citation type="submission" date="2016-11" db="EMBL/GenBank/DDBJ databases">
        <title>Study of marine rhodopsin-containing bacteria.</title>
        <authorList>
            <person name="Yoshizawa S."/>
            <person name="Kumagai Y."/>
            <person name="Kogure K."/>
        </authorList>
    </citation>
    <scope>NUCLEOTIDE SEQUENCE [LARGE SCALE GENOMIC DNA]</scope>
    <source>
        <strain evidence="10 11">SAORIC-28</strain>
    </source>
</reference>
<sequence>MDYRFLIARRYLASRRRLTLISVISGISVAGVAVGVAALVVVLSVLNGFYDVVRDLLVSYDPHVRVEAVGGEGLADADGLAETARLEPGVVSATPYVEGKALLTTEDGGTLNQVVTVRGVEPSALDAEVERSIREGTFSLGRRDGSVGIVMGAALAGRTGVRPADPGVALEGGPSAGAVGGSRVSLLSAAALERAIGLYPFGLPDQRSFEVRGTFSLEPTYDESHVFVGLQEAQRLFQMPGRASGLDLRLADLDDAGAVAARLQDRLDADAPGRYAVSTWYDLQGSLYSVMKLEKWAASAILALIIVVAAFNIVGALTMIVIEKQRDLGALQAMGASRRDVRRIFLIEGLLVGGVGAGIGLAVGLTVSLVQKAFGVVKLAEAGSFVIDAYPVAIRPFDVGLVVVIAVGLCALAAVYPAVRASQVDPARAVQSGA</sequence>
<feature type="transmembrane region" description="Helical" evidence="7">
    <location>
        <begin position="296"/>
        <end position="322"/>
    </location>
</feature>
<dbReference type="InterPro" id="IPR003838">
    <property type="entry name" value="ABC3_permease_C"/>
</dbReference>
<dbReference type="InterPro" id="IPR051447">
    <property type="entry name" value="Lipoprotein-release_system"/>
</dbReference>
<evidence type="ECO:0000259" key="9">
    <source>
        <dbReference type="Pfam" id="PF12704"/>
    </source>
</evidence>
<dbReference type="OrthoDB" id="1522724at2"/>
<evidence type="ECO:0000256" key="1">
    <source>
        <dbReference type="ARBA" id="ARBA00004651"/>
    </source>
</evidence>
<dbReference type="Pfam" id="PF12704">
    <property type="entry name" value="MacB_PCD"/>
    <property type="match status" value="1"/>
</dbReference>
<evidence type="ECO:0000256" key="6">
    <source>
        <dbReference type="ARBA" id="ARBA00023136"/>
    </source>
</evidence>
<dbReference type="AlphaFoldDB" id="A0A271IV90"/>
<feature type="transmembrane region" description="Helical" evidence="7">
    <location>
        <begin position="343"/>
        <end position="370"/>
    </location>
</feature>
<evidence type="ECO:0000256" key="5">
    <source>
        <dbReference type="ARBA" id="ARBA00022989"/>
    </source>
</evidence>
<comment type="similarity">
    <text evidence="2">Belongs to the ABC-4 integral membrane protein family. LolC/E subfamily.</text>
</comment>